<evidence type="ECO:0000256" key="3">
    <source>
        <dbReference type="ARBA" id="ARBA00022691"/>
    </source>
</evidence>
<proteinExistence type="predicted"/>
<dbReference type="InterPro" id="IPR036464">
    <property type="entry name" value="Rubisco_LSMT_subst-bd_sf"/>
</dbReference>
<evidence type="ECO:0000313" key="5">
    <source>
        <dbReference type="Proteomes" id="UP000298416"/>
    </source>
</evidence>
<protein>
    <submittedName>
        <fullName evidence="4">Uncharacterized protein</fullName>
    </submittedName>
</protein>
<evidence type="ECO:0000256" key="1">
    <source>
        <dbReference type="ARBA" id="ARBA00022603"/>
    </source>
</evidence>
<evidence type="ECO:0000256" key="2">
    <source>
        <dbReference type="ARBA" id="ARBA00022679"/>
    </source>
</evidence>
<dbReference type="PANTHER" id="PTHR13271:SF134">
    <property type="entry name" value="OS01G0976450 PROTEIN"/>
    <property type="match status" value="1"/>
</dbReference>
<reference evidence="4" key="1">
    <citation type="submission" date="2018-01" db="EMBL/GenBank/DDBJ databases">
        <authorList>
            <person name="Mao J.F."/>
        </authorList>
    </citation>
    <scope>NUCLEOTIDE SEQUENCE</scope>
    <source>
        <strain evidence="4">Huo1</strain>
        <tissue evidence="4">Leaf</tissue>
    </source>
</reference>
<reference evidence="4" key="2">
    <citation type="submission" date="2020-08" db="EMBL/GenBank/DDBJ databases">
        <title>Plant Genome Project.</title>
        <authorList>
            <person name="Zhang R.-G."/>
        </authorList>
    </citation>
    <scope>NUCLEOTIDE SEQUENCE</scope>
    <source>
        <strain evidence="4">Huo1</strain>
        <tissue evidence="4">Leaf</tissue>
    </source>
</reference>
<dbReference type="Proteomes" id="UP000298416">
    <property type="component" value="Unassembled WGS sequence"/>
</dbReference>
<dbReference type="GO" id="GO:0032259">
    <property type="term" value="P:methylation"/>
    <property type="evidence" value="ECO:0007669"/>
    <property type="project" value="UniProtKB-KW"/>
</dbReference>
<comment type="caution">
    <text evidence="4">The sequence shown here is derived from an EMBL/GenBank/DDBJ whole genome shotgun (WGS) entry which is preliminary data.</text>
</comment>
<keyword evidence="1" id="KW-0489">Methyltransferase</keyword>
<sequence>MTDTSEAYILSDEGKTTLVVIAGCGFALGDVVLIRYGKFSNATLILDFGFAVSCNCYDQVHVELNVPQHDALYTQKLDILGRDRTPRIKDDNEFAYYDKWDMRISQSLRAFARMISKN</sequence>
<accession>A0A8X8WC58</accession>
<dbReference type="Gene3D" id="3.90.1420.10">
    <property type="entry name" value="Rubisco LSMT, substrate-binding domain"/>
    <property type="match status" value="1"/>
</dbReference>
<organism evidence="4">
    <name type="scientific">Salvia splendens</name>
    <name type="common">Scarlet sage</name>
    <dbReference type="NCBI Taxonomy" id="180675"/>
    <lineage>
        <taxon>Eukaryota</taxon>
        <taxon>Viridiplantae</taxon>
        <taxon>Streptophyta</taxon>
        <taxon>Embryophyta</taxon>
        <taxon>Tracheophyta</taxon>
        <taxon>Spermatophyta</taxon>
        <taxon>Magnoliopsida</taxon>
        <taxon>eudicotyledons</taxon>
        <taxon>Gunneridae</taxon>
        <taxon>Pentapetalae</taxon>
        <taxon>asterids</taxon>
        <taxon>lamiids</taxon>
        <taxon>Lamiales</taxon>
        <taxon>Lamiaceae</taxon>
        <taxon>Nepetoideae</taxon>
        <taxon>Mentheae</taxon>
        <taxon>Salviinae</taxon>
        <taxon>Salvia</taxon>
        <taxon>Salvia subgen. Calosphace</taxon>
        <taxon>core Calosphace</taxon>
    </lineage>
</organism>
<keyword evidence="5" id="KW-1185">Reference proteome</keyword>
<keyword evidence="3" id="KW-0949">S-adenosyl-L-methionine</keyword>
<dbReference type="PANTHER" id="PTHR13271">
    <property type="entry name" value="UNCHARACTERIZED PUTATIVE METHYLTRANSFERASE"/>
    <property type="match status" value="1"/>
</dbReference>
<dbReference type="InterPro" id="IPR050600">
    <property type="entry name" value="SETD3_SETD6_MTase"/>
</dbReference>
<dbReference type="AlphaFoldDB" id="A0A8X8WC58"/>
<gene>
    <name evidence="4" type="ORF">SASPL_149090</name>
</gene>
<dbReference type="EMBL" id="PNBA02000019">
    <property type="protein sequence ID" value="KAG6391336.1"/>
    <property type="molecule type" value="Genomic_DNA"/>
</dbReference>
<evidence type="ECO:0000313" key="4">
    <source>
        <dbReference type="EMBL" id="KAG6391336.1"/>
    </source>
</evidence>
<name>A0A8X8WC58_SALSN</name>
<dbReference type="GO" id="GO:0016279">
    <property type="term" value="F:protein-lysine N-methyltransferase activity"/>
    <property type="evidence" value="ECO:0007669"/>
    <property type="project" value="TreeGrafter"/>
</dbReference>
<keyword evidence="2" id="KW-0808">Transferase</keyword>